<dbReference type="OrthoDB" id="88903at2"/>
<dbReference type="Proteomes" id="UP000199187">
    <property type="component" value="Unassembled WGS sequence"/>
</dbReference>
<dbReference type="SUPFAM" id="SSF52540">
    <property type="entry name" value="P-loop containing nucleoside triphosphate hydrolases"/>
    <property type="match status" value="1"/>
</dbReference>
<name>A0A1I6YRD5_9ENTR</name>
<organism evidence="2 3">
    <name type="scientific">Kosakonia arachidis</name>
    <dbReference type="NCBI Taxonomy" id="551989"/>
    <lineage>
        <taxon>Bacteria</taxon>
        <taxon>Pseudomonadati</taxon>
        <taxon>Pseudomonadota</taxon>
        <taxon>Gammaproteobacteria</taxon>
        <taxon>Enterobacterales</taxon>
        <taxon>Enterobacteriaceae</taxon>
        <taxon>Kosakonia</taxon>
    </lineage>
</organism>
<dbReference type="InterPro" id="IPR011646">
    <property type="entry name" value="KAP_P-loop"/>
</dbReference>
<feature type="domain" description="KAP NTPase" evidence="1">
    <location>
        <begin position="26"/>
        <end position="324"/>
    </location>
</feature>
<dbReference type="Gene3D" id="3.40.50.300">
    <property type="entry name" value="P-loop containing nucleotide triphosphate hydrolases"/>
    <property type="match status" value="1"/>
</dbReference>
<dbReference type="AlphaFoldDB" id="A0A1I6YRD5"/>
<sequence>MDIKWEWNIHDEFFGEQLPVDTLDRQKYAKYLYEICAARGENANLVINLNAEWGAGKTYFTKRLAKTIAENHPTIYIDSWKEDFSDDPLLTVFSSIKEQLTGQSDQFTKMMNNTIDAIGPLLKSAAPAILGGLAKKYTGVENISDITKSLSQKLLELHSEKSKRIATIKKGISEWVRYIKQKDGINKALPLFVIIDELDRCRPSFAISLLEVTKHIFNIPGVVFIIATDTEQLQHSIKVIYGSNFSANLYLSRFFDRRFLLPSPKMANLIKTHTLKELSDGFNTKRNILVLVPPSLDDFIDNCTSILEAFEINLRDALKIYNSLMDYILIGTKKIDASLYLILSCIYMLNSEIYFSIKNNRDVKSSTFYDKEILLKYDLSSSMTGVNYFSNPDGLITNTLKNEKIKINIKNYITYNFRILEERNATSNPYNARYPLPWKTGGLRATFNDMDVLLKVGWADTKENNLGITQSQYFELIELSTTLDSDV</sequence>
<reference evidence="3" key="1">
    <citation type="submission" date="2016-10" db="EMBL/GenBank/DDBJ databases">
        <authorList>
            <person name="Varghese N."/>
            <person name="Submissions S."/>
        </authorList>
    </citation>
    <scope>NUCLEOTIDE SEQUENCE [LARGE SCALE GENOMIC DNA]</scope>
    <source>
        <strain evidence="3">Ah-143</strain>
    </source>
</reference>
<dbReference type="Pfam" id="PF07693">
    <property type="entry name" value="KAP_NTPase"/>
    <property type="match status" value="1"/>
</dbReference>
<protein>
    <submittedName>
        <fullName evidence="2">KAP family P-loop domain-containing protein</fullName>
    </submittedName>
</protein>
<gene>
    <name evidence="2" type="ORF">SAMN05192562_101699</name>
</gene>
<keyword evidence="3" id="KW-1185">Reference proteome</keyword>
<evidence type="ECO:0000259" key="1">
    <source>
        <dbReference type="Pfam" id="PF07693"/>
    </source>
</evidence>
<dbReference type="RefSeq" id="WP_090119229.1">
    <property type="nucleotide sequence ID" value="NZ_CP045300.1"/>
</dbReference>
<proteinExistence type="predicted"/>
<evidence type="ECO:0000313" key="3">
    <source>
        <dbReference type="Proteomes" id="UP000199187"/>
    </source>
</evidence>
<evidence type="ECO:0000313" key="2">
    <source>
        <dbReference type="EMBL" id="SFT53049.1"/>
    </source>
</evidence>
<accession>A0A1I6YRD5</accession>
<dbReference type="InterPro" id="IPR027417">
    <property type="entry name" value="P-loop_NTPase"/>
</dbReference>
<dbReference type="EMBL" id="FPAU01000001">
    <property type="protein sequence ID" value="SFT53049.1"/>
    <property type="molecule type" value="Genomic_DNA"/>
</dbReference>